<dbReference type="EMBL" id="JAFIMR010000182">
    <property type="protein sequence ID" value="KAI1845571.1"/>
    <property type="molecule type" value="Genomic_DNA"/>
</dbReference>
<keyword evidence="3" id="KW-1185">Reference proteome</keyword>
<dbReference type="Proteomes" id="UP000829685">
    <property type="component" value="Unassembled WGS sequence"/>
</dbReference>
<protein>
    <submittedName>
        <fullName evidence="2">Uncharacterized protein</fullName>
    </submittedName>
</protein>
<accession>A0A9P9W7D4</accession>
<feature type="non-terminal residue" evidence="2">
    <location>
        <position position="185"/>
    </location>
</feature>
<gene>
    <name evidence="2" type="ORF">JX265_014079</name>
</gene>
<dbReference type="AlphaFoldDB" id="A0A9P9W7D4"/>
<feature type="compositionally biased region" description="Polar residues" evidence="1">
    <location>
        <begin position="142"/>
        <end position="165"/>
    </location>
</feature>
<organism evidence="2 3">
    <name type="scientific">Neoarthrinium moseri</name>
    <dbReference type="NCBI Taxonomy" id="1658444"/>
    <lineage>
        <taxon>Eukaryota</taxon>
        <taxon>Fungi</taxon>
        <taxon>Dikarya</taxon>
        <taxon>Ascomycota</taxon>
        <taxon>Pezizomycotina</taxon>
        <taxon>Sordariomycetes</taxon>
        <taxon>Xylariomycetidae</taxon>
        <taxon>Amphisphaeriales</taxon>
        <taxon>Apiosporaceae</taxon>
        <taxon>Neoarthrinium</taxon>
    </lineage>
</organism>
<sequence length="185" mass="18928">CQGLQVVQFTIPAGVPNGDAFIEWHCGGTERPVLICNHILISEGLGSLDFHWLEQVGTAGCVSDTTHTTSTVVTRTTGGSTVVETIATTITEPQTSFLTADTETTRPTNAPGETDPTTAPSSTVSTTSVTSVSTSAGDLMTGGSSTSLADGIPTSSQTAPNASQGTITTTITLQQRMCSSSAWSA</sequence>
<comment type="caution">
    <text evidence="2">The sequence shown here is derived from an EMBL/GenBank/DDBJ whole genome shotgun (WGS) entry which is preliminary data.</text>
</comment>
<evidence type="ECO:0000313" key="2">
    <source>
        <dbReference type="EMBL" id="KAI1845571.1"/>
    </source>
</evidence>
<name>A0A9P9W7D4_9PEZI</name>
<evidence type="ECO:0000313" key="3">
    <source>
        <dbReference type="Proteomes" id="UP000829685"/>
    </source>
</evidence>
<evidence type="ECO:0000256" key="1">
    <source>
        <dbReference type="SAM" id="MobiDB-lite"/>
    </source>
</evidence>
<feature type="compositionally biased region" description="Low complexity" evidence="1">
    <location>
        <begin position="116"/>
        <end position="136"/>
    </location>
</feature>
<proteinExistence type="predicted"/>
<feature type="region of interest" description="Disordered" evidence="1">
    <location>
        <begin position="101"/>
        <end position="165"/>
    </location>
</feature>
<reference evidence="2" key="1">
    <citation type="submission" date="2021-03" db="EMBL/GenBank/DDBJ databases">
        <title>Revisited historic fungal species revealed as producer of novel bioactive compounds through whole genome sequencing and comparative genomics.</title>
        <authorList>
            <person name="Vignolle G.A."/>
            <person name="Hochenegger N."/>
            <person name="Mach R.L."/>
            <person name="Mach-Aigner A.R."/>
            <person name="Javad Rahimi M."/>
            <person name="Salim K.A."/>
            <person name="Chan C.M."/>
            <person name="Lim L.B.L."/>
            <person name="Cai F."/>
            <person name="Druzhinina I.S."/>
            <person name="U'Ren J.M."/>
            <person name="Derntl C."/>
        </authorList>
    </citation>
    <scope>NUCLEOTIDE SEQUENCE</scope>
    <source>
        <strain evidence="2">TUCIM 5799</strain>
    </source>
</reference>